<keyword evidence="3" id="KW-1185">Reference proteome</keyword>
<organism evidence="2 3">
    <name type="scientific">Nocardioides donggukensis</name>
    <dbReference type="NCBI Taxonomy" id="2774019"/>
    <lineage>
        <taxon>Bacteria</taxon>
        <taxon>Bacillati</taxon>
        <taxon>Actinomycetota</taxon>
        <taxon>Actinomycetes</taxon>
        <taxon>Propionibacteriales</taxon>
        <taxon>Nocardioidaceae</taxon>
        <taxon>Nocardioides</taxon>
    </lineage>
</organism>
<comment type="caution">
    <text evidence="2">The sequence shown here is derived from an EMBL/GenBank/DDBJ whole genome shotgun (WGS) entry which is preliminary data.</text>
</comment>
<dbReference type="Proteomes" id="UP000616839">
    <property type="component" value="Unassembled WGS sequence"/>
</dbReference>
<dbReference type="PROSITE" id="PS51819">
    <property type="entry name" value="VOC"/>
    <property type="match status" value="2"/>
</dbReference>
<evidence type="ECO:0000259" key="1">
    <source>
        <dbReference type="PROSITE" id="PS51819"/>
    </source>
</evidence>
<name>A0A927K367_9ACTN</name>
<dbReference type="PANTHER" id="PTHR33993:SF14">
    <property type="entry name" value="GB|AAF24581.1"/>
    <property type="match status" value="1"/>
</dbReference>
<gene>
    <name evidence="2" type="ORF">IE331_00535</name>
</gene>
<feature type="domain" description="VOC" evidence="1">
    <location>
        <begin position="142"/>
        <end position="256"/>
    </location>
</feature>
<sequence length="263" mass="28460">MTKFDRYTQGTPSWIDLMAPDQDGAKRFYGDLFGWEYDDQPIDDQGNTYSMARIEGDDVAGLGGQMEHEQGQPARWNVYFAADDVDAVASKVQEAGGQVMAGPMDVFDSGRMAFAQDPGGAMFGIWQAKQHIGSRRANEPGTNTWNEVAVDDVPATAGFYREVLGVTPQEMDMGPEMGTYTTFEVDGRSVAGSMSLPPGVPPHWNVYFNVADLDASVARATDLGAEAVAPAMDIPGVGRLAFLKDPQGAMFNLMQHPADFVAD</sequence>
<accession>A0A927K367</accession>
<dbReference type="InterPro" id="IPR004360">
    <property type="entry name" value="Glyas_Fos-R_dOase_dom"/>
</dbReference>
<dbReference type="Pfam" id="PF00903">
    <property type="entry name" value="Glyoxalase"/>
    <property type="match status" value="2"/>
</dbReference>
<protein>
    <submittedName>
        <fullName evidence="2">VOC family protein</fullName>
    </submittedName>
</protein>
<dbReference type="AlphaFoldDB" id="A0A927K367"/>
<dbReference type="SUPFAM" id="SSF54593">
    <property type="entry name" value="Glyoxalase/Bleomycin resistance protein/Dihydroxybiphenyl dioxygenase"/>
    <property type="match status" value="2"/>
</dbReference>
<dbReference type="InterPro" id="IPR029068">
    <property type="entry name" value="Glyas_Bleomycin-R_OHBP_Dase"/>
</dbReference>
<evidence type="ECO:0000313" key="2">
    <source>
        <dbReference type="EMBL" id="MBD8868100.1"/>
    </source>
</evidence>
<dbReference type="EMBL" id="JACYXZ010000001">
    <property type="protein sequence ID" value="MBD8868100.1"/>
    <property type="molecule type" value="Genomic_DNA"/>
</dbReference>
<feature type="domain" description="VOC" evidence="1">
    <location>
        <begin position="11"/>
        <end position="128"/>
    </location>
</feature>
<reference evidence="2" key="1">
    <citation type="submission" date="2020-09" db="EMBL/GenBank/DDBJ databases">
        <title>Nocardioides sp. strain MJB4 16S ribosomal RNA gene Genome sequencing and assembly.</title>
        <authorList>
            <person name="Kim I."/>
        </authorList>
    </citation>
    <scope>NUCLEOTIDE SEQUENCE</scope>
    <source>
        <strain evidence="2">MJB4</strain>
    </source>
</reference>
<dbReference type="InterPro" id="IPR052164">
    <property type="entry name" value="Anthracycline_SecMetBiosynth"/>
</dbReference>
<dbReference type="RefSeq" id="WP_192139478.1">
    <property type="nucleotide sequence ID" value="NZ_JACYXZ010000001.1"/>
</dbReference>
<dbReference type="CDD" id="cd07247">
    <property type="entry name" value="SgaA_N_like"/>
    <property type="match status" value="2"/>
</dbReference>
<proteinExistence type="predicted"/>
<dbReference type="PANTHER" id="PTHR33993">
    <property type="entry name" value="GLYOXALASE-RELATED"/>
    <property type="match status" value="1"/>
</dbReference>
<dbReference type="Gene3D" id="3.10.180.10">
    <property type="entry name" value="2,3-Dihydroxybiphenyl 1,2-Dioxygenase, domain 1"/>
    <property type="match status" value="2"/>
</dbReference>
<dbReference type="InterPro" id="IPR037523">
    <property type="entry name" value="VOC_core"/>
</dbReference>
<evidence type="ECO:0000313" key="3">
    <source>
        <dbReference type="Proteomes" id="UP000616839"/>
    </source>
</evidence>